<keyword evidence="3" id="KW-1185">Reference proteome</keyword>
<dbReference type="Pfam" id="PF18614">
    <property type="entry name" value="RNase_II_C_S1"/>
    <property type="match status" value="1"/>
</dbReference>
<dbReference type="InterPro" id="IPR050180">
    <property type="entry name" value="RNR_Ribonuclease"/>
</dbReference>
<sequence length="504" mass="53797">MPATRIRLQSGADATLAQGLAAIQREMKLPVAFPSEVETAAARAASQPRLPALDRTGIPLVTIDPPGSMDLDQALHLERRDDGYRVFYAIADVAAFVAPGDAVDAEAHRRGETLYGADSRIPLHPLALSEGAASLLPDQLRPALLWTIDLDAGGEIVAVDVRRARVKSRARLDYAGVQQQIDAGTAAPLWSLLREVGELRQRGEQARGGISLALPEQEISVTDGQWQLDYRVSQPVEDWNAQISLLTGMAAAQLMVKGKVGLLRTLPPPDPQAIARLRLTAQALGIAWPPAQGYPGFIRSLDPAQDTHVAMLTACTTVLRGAGYVAFDGELPAQPVQSALAAEYAHATAPLRRLVDRYVGEVCVALCANQPVPDWVRAALPALPELMQEADRRAHQYERQVIDLVEAVLLAPRAGETFQGAIVEANGADRDRGNGHGGGGAAHGGVVMLRDPAIEARVTSALPLPLGQEVTVRLAEADPVKRVVRFELVSGDRGASTRASPADR</sequence>
<organism evidence="2 3">
    <name type="scientific">Rhodanobacter lycopersici</name>
    <dbReference type="NCBI Taxonomy" id="3162487"/>
    <lineage>
        <taxon>Bacteria</taxon>
        <taxon>Pseudomonadati</taxon>
        <taxon>Pseudomonadota</taxon>
        <taxon>Gammaproteobacteria</taxon>
        <taxon>Lysobacterales</taxon>
        <taxon>Rhodanobacteraceae</taxon>
        <taxon>Rhodanobacter</taxon>
    </lineage>
</organism>
<proteinExistence type="predicted"/>
<evidence type="ECO:0000259" key="1">
    <source>
        <dbReference type="SMART" id="SM00955"/>
    </source>
</evidence>
<dbReference type="InterPro" id="IPR040596">
    <property type="entry name" value="RNase_II_C_S1"/>
</dbReference>
<dbReference type="PANTHER" id="PTHR23355:SF9">
    <property type="entry name" value="DIS3-LIKE EXONUCLEASE 2"/>
    <property type="match status" value="1"/>
</dbReference>
<name>A0ABV3QF44_9GAMM</name>
<evidence type="ECO:0000313" key="3">
    <source>
        <dbReference type="Proteomes" id="UP001556220"/>
    </source>
</evidence>
<comment type="caution">
    <text evidence="2">The sequence shown here is derived from an EMBL/GenBank/DDBJ whole genome shotgun (WGS) entry which is preliminary data.</text>
</comment>
<dbReference type="EMBL" id="JBFOHK010000003">
    <property type="protein sequence ID" value="MEW9572415.1"/>
    <property type="molecule type" value="Genomic_DNA"/>
</dbReference>
<dbReference type="InterPro" id="IPR012340">
    <property type="entry name" value="NA-bd_OB-fold"/>
</dbReference>
<reference evidence="2 3" key="1">
    <citation type="submission" date="2024-06" db="EMBL/GenBank/DDBJ databases">
        <authorList>
            <person name="Woo H."/>
        </authorList>
    </citation>
    <scope>NUCLEOTIDE SEQUENCE [LARGE SCALE GENOMIC DNA]</scope>
    <source>
        <strain evidence="2 3">Si-c</strain>
    </source>
</reference>
<feature type="domain" description="RNB" evidence="1">
    <location>
        <begin position="52"/>
        <end position="369"/>
    </location>
</feature>
<accession>A0ABV3QF44</accession>
<gene>
    <name evidence="2" type="ORF">ABQJ54_11700</name>
</gene>
<dbReference type="RefSeq" id="WP_367854487.1">
    <property type="nucleotide sequence ID" value="NZ_JBFOHK010000003.1"/>
</dbReference>
<evidence type="ECO:0000313" key="2">
    <source>
        <dbReference type="EMBL" id="MEW9572415.1"/>
    </source>
</evidence>
<dbReference type="SMART" id="SM00955">
    <property type="entry name" value="RNB"/>
    <property type="match status" value="1"/>
</dbReference>
<dbReference type="Pfam" id="PF00773">
    <property type="entry name" value="RNB"/>
    <property type="match status" value="1"/>
</dbReference>
<dbReference type="Proteomes" id="UP001556220">
    <property type="component" value="Unassembled WGS sequence"/>
</dbReference>
<dbReference type="SUPFAM" id="SSF50249">
    <property type="entry name" value="Nucleic acid-binding proteins"/>
    <property type="match status" value="1"/>
</dbReference>
<dbReference type="InterPro" id="IPR001900">
    <property type="entry name" value="RNase_II/R"/>
</dbReference>
<protein>
    <submittedName>
        <fullName evidence="2">RNB domain-containing ribonuclease</fullName>
    </submittedName>
</protein>
<dbReference type="PANTHER" id="PTHR23355">
    <property type="entry name" value="RIBONUCLEASE"/>
    <property type="match status" value="1"/>
</dbReference>